<feature type="compositionally biased region" description="Polar residues" evidence="1">
    <location>
        <begin position="39"/>
        <end position="49"/>
    </location>
</feature>
<dbReference type="PROSITE" id="PS51257">
    <property type="entry name" value="PROKAR_LIPOPROTEIN"/>
    <property type="match status" value="1"/>
</dbReference>
<keyword evidence="4" id="KW-1185">Reference proteome</keyword>
<dbReference type="KEGG" id="gfe:Gferi_24700"/>
<organism evidence="3 4">
    <name type="scientific">Geosporobacter ferrireducens</name>
    <dbReference type="NCBI Taxonomy" id="1424294"/>
    <lineage>
        <taxon>Bacteria</taxon>
        <taxon>Bacillati</taxon>
        <taxon>Bacillota</taxon>
        <taxon>Clostridia</taxon>
        <taxon>Peptostreptococcales</taxon>
        <taxon>Thermotaleaceae</taxon>
        <taxon>Geosporobacter</taxon>
    </lineage>
</organism>
<dbReference type="OrthoDB" id="2067190at2"/>
<evidence type="ECO:0000313" key="3">
    <source>
        <dbReference type="EMBL" id="AOT72466.1"/>
    </source>
</evidence>
<protein>
    <submittedName>
        <fullName evidence="3">Uncharacterized protein</fullName>
    </submittedName>
</protein>
<feature type="region of interest" description="Disordered" evidence="1">
    <location>
        <begin position="36"/>
        <end position="57"/>
    </location>
</feature>
<dbReference type="RefSeq" id="WP_069980775.1">
    <property type="nucleotide sequence ID" value="NZ_CP017269.1"/>
</dbReference>
<dbReference type="AlphaFoldDB" id="A0A1D8GNF6"/>
<accession>A0A1D8GNF6</accession>
<dbReference type="Proteomes" id="UP000095743">
    <property type="component" value="Chromosome"/>
</dbReference>
<evidence type="ECO:0000313" key="4">
    <source>
        <dbReference type="Proteomes" id="UP000095743"/>
    </source>
</evidence>
<evidence type="ECO:0000256" key="1">
    <source>
        <dbReference type="SAM" id="MobiDB-lite"/>
    </source>
</evidence>
<feature type="signal peptide" evidence="2">
    <location>
        <begin position="1"/>
        <end position="23"/>
    </location>
</feature>
<proteinExistence type="predicted"/>
<sequence>MKIKRFALFIMMMMIILSLLGCSADKKKTDKNKNIITTHTNQSGNTGESTPILAGSTQEKKEIVDENLSKSDEKVIISFKVKNGKTLSFCTSEGSDDYIVYRFGTKDKIELEFPEDINNSWSQFVFSDYHRSGGAENAGLNLSYLTFINGEYEYQVYHAFDHVEEVTSVGVKVKNLVSGKETDIEGDEKTLIGSLHWINCSYPKLKYEKW</sequence>
<reference evidence="3 4" key="1">
    <citation type="submission" date="2016-09" db="EMBL/GenBank/DDBJ databases">
        <title>Genomic analysis reveals versatility of anaerobic energy metabolism of Geosporobacter ferrireducens IRF9 of phylum Firmicutes.</title>
        <authorList>
            <person name="Kim S.-J."/>
        </authorList>
    </citation>
    <scope>NUCLEOTIDE SEQUENCE [LARGE SCALE GENOMIC DNA]</scope>
    <source>
        <strain evidence="3 4">IRF9</strain>
    </source>
</reference>
<evidence type="ECO:0000256" key="2">
    <source>
        <dbReference type="SAM" id="SignalP"/>
    </source>
</evidence>
<dbReference type="EMBL" id="CP017269">
    <property type="protein sequence ID" value="AOT72466.1"/>
    <property type="molecule type" value="Genomic_DNA"/>
</dbReference>
<name>A0A1D8GNF6_9FIRM</name>
<keyword evidence="2" id="KW-0732">Signal</keyword>
<feature type="chain" id="PRO_5039289768" evidence="2">
    <location>
        <begin position="24"/>
        <end position="210"/>
    </location>
</feature>
<gene>
    <name evidence="3" type="ORF">Gferi_24700</name>
</gene>